<dbReference type="InterPro" id="IPR020843">
    <property type="entry name" value="ER"/>
</dbReference>
<evidence type="ECO:0000256" key="2">
    <source>
        <dbReference type="ARBA" id="ARBA00023002"/>
    </source>
</evidence>
<dbReference type="EMBL" id="UINC01000777">
    <property type="protein sequence ID" value="SUZ61026.1"/>
    <property type="molecule type" value="Genomic_DNA"/>
</dbReference>
<dbReference type="InterPro" id="IPR011032">
    <property type="entry name" value="GroES-like_sf"/>
</dbReference>
<protein>
    <recommendedName>
        <fullName evidence="3">Enoyl reductase (ER) domain-containing protein</fullName>
    </recommendedName>
</protein>
<evidence type="ECO:0000259" key="3">
    <source>
        <dbReference type="SMART" id="SM00829"/>
    </source>
</evidence>
<dbReference type="SMART" id="SM00829">
    <property type="entry name" value="PKS_ER"/>
    <property type="match status" value="1"/>
</dbReference>
<reference evidence="4" key="1">
    <citation type="submission" date="2018-05" db="EMBL/GenBank/DDBJ databases">
        <authorList>
            <person name="Lanie J.A."/>
            <person name="Ng W.-L."/>
            <person name="Kazmierczak K.M."/>
            <person name="Andrzejewski T.M."/>
            <person name="Davidsen T.M."/>
            <person name="Wayne K.J."/>
            <person name="Tettelin H."/>
            <person name="Glass J.I."/>
            <person name="Rusch D."/>
            <person name="Podicherti R."/>
            <person name="Tsui H.-C.T."/>
            <person name="Winkler M.E."/>
        </authorList>
    </citation>
    <scope>NUCLEOTIDE SEQUENCE</scope>
</reference>
<dbReference type="SUPFAM" id="SSF50129">
    <property type="entry name" value="GroES-like"/>
    <property type="match status" value="1"/>
</dbReference>
<accession>A0A381P250</accession>
<gene>
    <name evidence="4" type="ORF">METZ01_LOCUS13880</name>
</gene>
<dbReference type="PANTHER" id="PTHR48106">
    <property type="entry name" value="QUINONE OXIDOREDUCTASE PIG3-RELATED"/>
    <property type="match status" value="1"/>
</dbReference>
<keyword evidence="2" id="KW-0560">Oxidoreductase</keyword>
<dbReference type="GO" id="GO:0016651">
    <property type="term" value="F:oxidoreductase activity, acting on NAD(P)H"/>
    <property type="evidence" value="ECO:0007669"/>
    <property type="project" value="TreeGrafter"/>
</dbReference>
<feature type="domain" description="Enoyl reductase (ER)" evidence="3">
    <location>
        <begin position="12"/>
        <end position="291"/>
    </location>
</feature>
<dbReference type="PANTHER" id="PTHR48106:SF18">
    <property type="entry name" value="QUINONE OXIDOREDUCTASE PIG3"/>
    <property type="match status" value="1"/>
</dbReference>
<evidence type="ECO:0000313" key="4">
    <source>
        <dbReference type="EMBL" id="SUZ61026.1"/>
    </source>
</evidence>
<dbReference type="InterPro" id="IPR036291">
    <property type="entry name" value="NAD(P)-bd_dom_sf"/>
</dbReference>
<organism evidence="4">
    <name type="scientific">marine metagenome</name>
    <dbReference type="NCBI Taxonomy" id="408172"/>
    <lineage>
        <taxon>unclassified sequences</taxon>
        <taxon>metagenomes</taxon>
        <taxon>ecological metagenomes</taxon>
    </lineage>
</organism>
<proteinExistence type="predicted"/>
<sequence>MSNGKRLTSTVTSESTVRLDIEEFEIPTPGPDEVLLEVEASPINPSDLGMLLAGADVSTVSKSDTGLTLSLPEGTIDGLTGRLDVPMPVGNEGAGVVIDAGSSDEAQALQGQVVAALAGGMYATHRLVKARDCLVLEQGTEAVDAASCFVNPLTALGMTETMRLEGHSALIHTAAASNLGQMLNRICIDDGIALINIVRREEHIELLNSQGAEYVVNSSSADFRDALVAAIAESGATIGFDAVGGGELTTEVLHAMEVAANLNDGEYSRYGSTTHKQLYIYGGLDRGPTMLRRNYGMAWGVAGWLLPNFLAKIGPERSNELRQRVAAELTTTFASSYSDKVSLESVLDIDGMKNYSQMSTQGKSLVCPQL</sequence>
<dbReference type="Gene3D" id="3.40.50.720">
    <property type="entry name" value="NAD(P)-binding Rossmann-like Domain"/>
    <property type="match status" value="1"/>
</dbReference>
<dbReference type="Gene3D" id="3.90.180.10">
    <property type="entry name" value="Medium-chain alcohol dehydrogenases, catalytic domain"/>
    <property type="match status" value="1"/>
</dbReference>
<dbReference type="CDD" id="cd08291">
    <property type="entry name" value="ETR_like_1"/>
    <property type="match status" value="1"/>
</dbReference>
<dbReference type="SUPFAM" id="SSF51735">
    <property type="entry name" value="NAD(P)-binding Rossmann-fold domains"/>
    <property type="match status" value="1"/>
</dbReference>
<evidence type="ECO:0000256" key="1">
    <source>
        <dbReference type="ARBA" id="ARBA00022857"/>
    </source>
</evidence>
<name>A0A381P250_9ZZZZ</name>
<keyword evidence="1" id="KW-0521">NADP</keyword>
<dbReference type="GO" id="GO:0070402">
    <property type="term" value="F:NADPH binding"/>
    <property type="evidence" value="ECO:0007669"/>
    <property type="project" value="TreeGrafter"/>
</dbReference>
<dbReference type="AlphaFoldDB" id="A0A381P250"/>